<dbReference type="AlphaFoldDB" id="A0A0A8ZM66"/>
<evidence type="ECO:0000313" key="1">
    <source>
        <dbReference type="EMBL" id="JAD35932.1"/>
    </source>
</evidence>
<name>A0A0A8ZM66_ARUDO</name>
<organism evidence="1">
    <name type="scientific">Arundo donax</name>
    <name type="common">Giant reed</name>
    <name type="synonym">Donax arundinaceus</name>
    <dbReference type="NCBI Taxonomy" id="35708"/>
    <lineage>
        <taxon>Eukaryota</taxon>
        <taxon>Viridiplantae</taxon>
        <taxon>Streptophyta</taxon>
        <taxon>Embryophyta</taxon>
        <taxon>Tracheophyta</taxon>
        <taxon>Spermatophyta</taxon>
        <taxon>Magnoliopsida</taxon>
        <taxon>Liliopsida</taxon>
        <taxon>Poales</taxon>
        <taxon>Poaceae</taxon>
        <taxon>PACMAD clade</taxon>
        <taxon>Arundinoideae</taxon>
        <taxon>Arundineae</taxon>
        <taxon>Arundo</taxon>
    </lineage>
</organism>
<protein>
    <submittedName>
        <fullName evidence="1">Uncharacterized protein</fullName>
    </submittedName>
</protein>
<reference evidence="1" key="2">
    <citation type="journal article" date="2015" name="Data Brief">
        <title>Shoot transcriptome of the giant reed, Arundo donax.</title>
        <authorList>
            <person name="Barrero R.A."/>
            <person name="Guerrero F.D."/>
            <person name="Moolhuijzen P."/>
            <person name="Goolsby J.A."/>
            <person name="Tidwell J."/>
            <person name="Bellgard S.E."/>
            <person name="Bellgard M.I."/>
        </authorList>
    </citation>
    <scope>NUCLEOTIDE SEQUENCE</scope>
    <source>
        <tissue evidence="1">Shoot tissue taken approximately 20 cm above the soil surface</tissue>
    </source>
</reference>
<reference evidence="1" key="1">
    <citation type="submission" date="2014-09" db="EMBL/GenBank/DDBJ databases">
        <authorList>
            <person name="Magalhaes I.L.F."/>
            <person name="Oliveira U."/>
            <person name="Santos F.R."/>
            <person name="Vidigal T.H.D.A."/>
            <person name="Brescovit A.D."/>
            <person name="Santos A.J."/>
        </authorList>
    </citation>
    <scope>NUCLEOTIDE SEQUENCE</scope>
    <source>
        <tissue evidence="1">Shoot tissue taken approximately 20 cm above the soil surface</tissue>
    </source>
</reference>
<sequence>MVQHWSIFTKPLQNFSSTTVIGFHESLLLHSLACLRCRVPPFLCSLINLLQLTQSM</sequence>
<proteinExistence type="predicted"/>
<accession>A0A0A8ZM66</accession>
<dbReference type="EMBL" id="GBRH01261963">
    <property type="protein sequence ID" value="JAD35932.1"/>
    <property type="molecule type" value="Transcribed_RNA"/>
</dbReference>